<dbReference type="FunFam" id="3.40.630.10:FF:000008">
    <property type="entry name" value="Endoplasmic reticulum metallopeptidase 1"/>
    <property type="match status" value="1"/>
</dbReference>
<dbReference type="SUPFAM" id="SSF53187">
    <property type="entry name" value="Zn-dependent exopeptidases"/>
    <property type="match status" value="1"/>
</dbReference>
<evidence type="ECO:0000256" key="12">
    <source>
        <dbReference type="ARBA" id="ARBA00023136"/>
    </source>
</evidence>
<feature type="transmembrane region" description="Helical" evidence="14">
    <location>
        <begin position="588"/>
        <end position="612"/>
    </location>
</feature>
<evidence type="ECO:0000256" key="14">
    <source>
        <dbReference type="SAM" id="Phobius"/>
    </source>
</evidence>
<keyword evidence="7" id="KW-0378">Hydrolase</keyword>
<evidence type="ECO:0000259" key="15">
    <source>
        <dbReference type="Pfam" id="PF04389"/>
    </source>
</evidence>
<name>A0AAW1SSR2_9CHLO</name>
<keyword evidence="8" id="KW-0256">Endoplasmic reticulum</keyword>
<evidence type="ECO:0000256" key="2">
    <source>
        <dbReference type="ARBA" id="ARBA00004477"/>
    </source>
</evidence>
<evidence type="ECO:0000256" key="5">
    <source>
        <dbReference type="ARBA" id="ARBA00022692"/>
    </source>
</evidence>
<comment type="cofactor">
    <cofactor evidence="1">
        <name>Zn(2+)</name>
        <dbReference type="ChEBI" id="CHEBI:29105"/>
    </cofactor>
</comment>
<feature type="domain" description="Endoplasmic reticulum metallopeptidase 1-like C-terminal" evidence="16">
    <location>
        <begin position="721"/>
        <end position="853"/>
    </location>
</feature>
<dbReference type="GO" id="GO:0005789">
    <property type="term" value="C:endoplasmic reticulum membrane"/>
    <property type="evidence" value="ECO:0007669"/>
    <property type="project" value="UniProtKB-SubCell"/>
</dbReference>
<keyword evidence="10 14" id="KW-1133">Transmembrane helix</keyword>
<keyword evidence="12 14" id="KW-0472">Membrane</keyword>
<keyword evidence="9" id="KW-0862">Zinc</keyword>
<accession>A0AAW1SSR2</accession>
<keyword evidence="18" id="KW-1185">Reference proteome</keyword>
<feature type="transmembrane region" description="Helical" evidence="14">
    <location>
        <begin position="457"/>
        <end position="477"/>
    </location>
</feature>
<dbReference type="EMBL" id="JALJOV010000973">
    <property type="protein sequence ID" value="KAK9857246.1"/>
    <property type="molecule type" value="Genomic_DNA"/>
</dbReference>
<feature type="transmembrane region" description="Helical" evidence="14">
    <location>
        <begin position="412"/>
        <end position="445"/>
    </location>
</feature>
<keyword evidence="5 14" id="KW-0812">Transmembrane</keyword>
<evidence type="ECO:0000256" key="9">
    <source>
        <dbReference type="ARBA" id="ARBA00022833"/>
    </source>
</evidence>
<evidence type="ECO:0000256" key="3">
    <source>
        <dbReference type="ARBA" id="ARBA00010918"/>
    </source>
</evidence>
<proteinExistence type="inferred from homology"/>
<dbReference type="GO" id="GO:0046872">
    <property type="term" value="F:metal ion binding"/>
    <property type="evidence" value="ECO:0007669"/>
    <property type="project" value="UniProtKB-KW"/>
</dbReference>
<evidence type="ECO:0000256" key="11">
    <source>
        <dbReference type="ARBA" id="ARBA00023049"/>
    </source>
</evidence>
<gene>
    <name evidence="17" type="ORF">WJX84_011746</name>
</gene>
<evidence type="ECO:0000256" key="1">
    <source>
        <dbReference type="ARBA" id="ARBA00001947"/>
    </source>
</evidence>
<dbReference type="Pfam" id="PF22248">
    <property type="entry name" value="ERMP1_C"/>
    <property type="match status" value="1"/>
</dbReference>
<dbReference type="GO" id="GO:0008235">
    <property type="term" value="F:metalloexopeptidase activity"/>
    <property type="evidence" value="ECO:0007669"/>
    <property type="project" value="InterPro"/>
</dbReference>
<evidence type="ECO:0000259" key="16">
    <source>
        <dbReference type="Pfam" id="PF22248"/>
    </source>
</evidence>
<evidence type="ECO:0000313" key="17">
    <source>
        <dbReference type="EMBL" id="KAK9857246.1"/>
    </source>
</evidence>
<evidence type="ECO:0000256" key="13">
    <source>
        <dbReference type="ARBA" id="ARBA00023180"/>
    </source>
</evidence>
<keyword evidence="4" id="KW-0645">Protease</keyword>
<dbReference type="Gene3D" id="3.40.630.10">
    <property type="entry name" value="Zn peptidases"/>
    <property type="match status" value="1"/>
</dbReference>
<dbReference type="InterPro" id="IPR048024">
    <property type="entry name" value="Fxna-like_M28_dom"/>
</dbReference>
<protein>
    <recommendedName>
        <fullName evidence="19">Endoplasmic reticulum metallopeptidase 1</fullName>
    </recommendedName>
</protein>
<dbReference type="InterPro" id="IPR045175">
    <property type="entry name" value="M28_fam"/>
</dbReference>
<keyword evidence="11" id="KW-0482">Metalloprotease</keyword>
<dbReference type="InterPro" id="IPR053973">
    <property type="entry name" value="ERMP1-like_C"/>
</dbReference>
<dbReference type="PANTHER" id="PTHR12147">
    <property type="entry name" value="METALLOPEPTIDASE M28 FAMILY MEMBER"/>
    <property type="match status" value="1"/>
</dbReference>
<keyword evidence="6" id="KW-0479">Metal-binding</keyword>
<evidence type="ECO:0000256" key="8">
    <source>
        <dbReference type="ARBA" id="ARBA00022824"/>
    </source>
</evidence>
<comment type="subcellular location">
    <subcellularLocation>
        <location evidence="2">Endoplasmic reticulum membrane</location>
        <topology evidence="2">Multi-pass membrane protein</topology>
    </subcellularLocation>
</comment>
<comment type="caution">
    <text evidence="17">The sequence shown here is derived from an EMBL/GenBank/DDBJ whole genome shotgun (WGS) entry which is preliminary data.</text>
</comment>
<comment type="similarity">
    <text evidence="3">Belongs to the peptidase M28 family.</text>
</comment>
<feature type="transmembrane region" description="Helical" evidence="14">
    <location>
        <begin position="619"/>
        <end position="637"/>
    </location>
</feature>
<feature type="transmembrane region" description="Helical" evidence="14">
    <location>
        <begin position="514"/>
        <end position="530"/>
    </location>
</feature>
<sequence>MPDKALVFQGHKLTAVALVFSALVALAVQRVFWTPEGVGPGPETRNRFSEARAFQHVQMLADDIGFRLVGTPEIETAAEYLLQRATVIQHLAEQRDDLEVEVAREYVSGSASMGFQHTAFYNAYQNLSNIVLRVAPKPSTGAKDVLVSAHFDSAIGTSGASDCAACVAVALEVARTFVQNPGLALPAPITFLLNGGEEPILPAAHGFITQSSFVKDLGAFINLESTGPGGPDVIFQYSGAWTMEAYQRGVKYPHGTVLGQDFFDLEAIPSDTDYRMYSYKHAYGHLPGVDIATILDAEAYHTDRDASGRIRNGTLQAMGENTIGLIQEFGKVLRDEPHTAAAQDPTDAGMVFFDILGLTMVIYSRKLAQQLHLLPLIMALSLPAGARLLHLQHQPASKSQGSGAPRAFRSLMGAYGGLVLEASAALLSMVLAMLVPAAFAILRVLLLGKPMLWFGKYAITVGMHVPLGVAGAMLPYCCRSKFGCRRAHAQLHGWTVGMGAVAALMTFAGLGTGFVLALWAGACAVLLLLPQAKVGSWLWLGLAGVVSLGPTCVLLPMLILYPGHLIGKLSLLGGPIPPPFGRLLADGILAPMLGLTSAAALGFWTPVIVHLLDRFRWRAVAALVAVALLTASYAHMVHHPYTDAAAKKVYLIHFHEQVPGSQQVLQDQLLLVATDPVPVEEVIPGVVLSPGLDPKALQAFYPISRLIQGATVLGLDAAGDLPKPPKERSLACSLRLVSRSPAGEGRERLTLQLTQPRPCWGVMNVTGHVAAWSFTNDPPPPTSTQGAHSSHMVRFQSNYESIWDFWLEVEAGSGVDVSAAAFYMEEQFAHQAVLARLPTWTAASLGTVFYGSWHF</sequence>
<dbReference type="PANTHER" id="PTHR12147:SF22">
    <property type="entry name" value="ENDOPLASMIC RETICULUM METALLOPEPTIDASE 1"/>
    <property type="match status" value="1"/>
</dbReference>
<dbReference type="CDD" id="cd03875">
    <property type="entry name" value="M28_Fxna_like"/>
    <property type="match status" value="1"/>
</dbReference>
<evidence type="ECO:0000256" key="7">
    <source>
        <dbReference type="ARBA" id="ARBA00022801"/>
    </source>
</evidence>
<dbReference type="AlphaFoldDB" id="A0AAW1SSR2"/>
<reference evidence="17 18" key="1">
    <citation type="journal article" date="2024" name="Nat. Commun.">
        <title>Phylogenomics reveals the evolutionary origins of lichenization in chlorophyte algae.</title>
        <authorList>
            <person name="Puginier C."/>
            <person name="Libourel C."/>
            <person name="Otte J."/>
            <person name="Skaloud P."/>
            <person name="Haon M."/>
            <person name="Grisel S."/>
            <person name="Petersen M."/>
            <person name="Berrin J.G."/>
            <person name="Delaux P.M."/>
            <person name="Dal Grande F."/>
            <person name="Keller J."/>
        </authorList>
    </citation>
    <scope>NUCLEOTIDE SEQUENCE [LARGE SCALE GENOMIC DNA]</scope>
    <source>
        <strain evidence="17 18">SAG 2523</strain>
    </source>
</reference>
<organism evidence="17 18">
    <name type="scientific">Apatococcus fuscideae</name>
    <dbReference type="NCBI Taxonomy" id="2026836"/>
    <lineage>
        <taxon>Eukaryota</taxon>
        <taxon>Viridiplantae</taxon>
        <taxon>Chlorophyta</taxon>
        <taxon>core chlorophytes</taxon>
        <taxon>Trebouxiophyceae</taxon>
        <taxon>Chlorellales</taxon>
        <taxon>Chlorellaceae</taxon>
        <taxon>Apatococcus</taxon>
    </lineage>
</organism>
<evidence type="ECO:0000256" key="6">
    <source>
        <dbReference type="ARBA" id="ARBA00022723"/>
    </source>
</evidence>
<keyword evidence="13" id="KW-0325">Glycoprotein</keyword>
<feature type="domain" description="Peptidase M28" evidence="15">
    <location>
        <begin position="129"/>
        <end position="323"/>
    </location>
</feature>
<evidence type="ECO:0000313" key="18">
    <source>
        <dbReference type="Proteomes" id="UP001485043"/>
    </source>
</evidence>
<dbReference type="Pfam" id="PF04389">
    <property type="entry name" value="Peptidase_M28"/>
    <property type="match status" value="1"/>
</dbReference>
<feature type="transmembrane region" description="Helical" evidence="14">
    <location>
        <begin position="537"/>
        <end position="561"/>
    </location>
</feature>
<evidence type="ECO:0000256" key="10">
    <source>
        <dbReference type="ARBA" id="ARBA00022989"/>
    </source>
</evidence>
<evidence type="ECO:0000256" key="4">
    <source>
        <dbReference type="ARBA" id="ARBA00022670"/>
    </source>
</evidence>
<dbReference type="Proteomes" id="UP001485043">
    <property type="component" value="Unassembled WGS sequence"/>
</dbReference>
<dbReference type="InterPro" id="IPR007484">
    <property type="entry name" value="Peptidase_M28"/>
</dbReference>
<dbReference type="GO" id="GO:0006508">
    <property type="term" value="P:proteolysis"/>
    <property type="evidence" value="ECO:0007669"/>
    <property type="project" value="UniProtKB-KW"/>
</dbReference>
<evidence type="ECO:0008006" key="19">
    <source>
        <dbReference type="Google" id="ProtNLM"/>
    </source>
</evidence>